<dbReference type="InterPro" id="IPR000182">
    <property type="entry name" value="GNAT_dom"/>
</dbReference>
<dbReference type="Gene3D" id="3.40.630.30">
    <property type="match status" value="1"/>
</dbReference>
<dbReference type="PANTHER" id="PTHR43415">
    <property type="entry name" value="SPERMIDINE N(1)-ACETYLTRANSFERASE"/>
    <property type="match status" value="1"/>
</dbReference>
<evidence type="ECO:0000259" key="1">
    <source>
        <dbReference type="Pfam" id="PF13302"/>
    </source>
</evidence>
<dbReference type="InterPro" id="IPR016181">
    <property type="entry name" value="Acyl_CoA_acyltransferase"/>
</dbReference>
<sequence length="136" mass="16197">MLNQENWYVRTINSANDYMFIIEDLSDSKPLGACGLLYTNWINRSADFSFYIGHQNLYIDNGGLAEDAARTLIQYGFNNLNLNKIWMELYEFDTRKIDFFLDKFGFHKDGMLRENCFEDGRYYNSYIISLLRKEYI</sequence>
<name>A0A917MZ01_9BACT</name>
<feature type="domain" description="N-acetyltransferase" evidence="1">
    <location>
        <begin position="7"/>
        <end position="95"/>
    </location>
</feature>
<reference evidence="2" key="2">
    <citation type="submission" date="2020-09" db="EMBL/GenBank/DDBJ databases">
        <authorList>
            <person name="Sun Q."/>
            <person name="Zhou Y."/>
        </authorList>
    </citation>
    <scope>NUCLEOTIDE SEQUENCE</scope>
    <source>
        <strain evidence="2">CGMCC 1.15290</strain>
    </source>
</reference>
<comment type="caution">
    <text evidence="2">The sequence shown here is derived from an EMBL/GenBank/DDBJ whole genome shotgun (WGS) entry which is preliminary data.</text>
</comment>
<reference evidence="2" key="1">
    <citation type="journal article" date="2014" name="Int. J. Syst. Evol. Microbiol.">
        <title>Complete genome sequence of Corynebacterium casei LMG S-19264T (=DSM 44701T), isolated from a smear-ripened cheese.</title>
        <authorList>
            <consortium name="US DOE Joint Genome Institute (JGI-PGF)"/>
            <person name="Walter F."/>
            <person name="Albersmeier A."/>
            <person name="Kalinowski J."/>
            <person name="Ruckert C."/>
        </authorList>
    </citation>
    <scope>NUCLEOTIDE SEQUENCE</scope>
    <source>
        <strain evidence="2">CGMCC 1.15290</strain>
    </source>
</reference>
<gene>
    <name evidence="2" type="ORF">GCM10011379_50750</name>
</gene>
<evidence type="ECO:0000313" key="3">
    <source>
        <dbReference type="Proteomes" id="UP000627292"/>
    </source>
</evidence>
<protein>
    <recommendedName>
        <fullName evidence="1">N-acetyltransferase domain-containing protein</fullName>
    </recommendedName>
</protein>
<dbReference type="EMBL" id="BMIB01000005">
    <property type="protein sequence ID" value="GGH80211.1"/>
    <property type="molecule type" value="Genomic_DNA"/>
</dbReference>
<keyword evidence="3" id="KW-1185">Reference proteome</keyword>
<dbReference type="SUPFAM" id="SSF55729">
    <property type="entry name" value="Acyl-CoA N-acyltransferases (Nat)"/>
    <property type="match status" value="1"/>
</dbReference>
<dbReference type="GO" id="GO:0016747">
    <property type="term" value="F:acyltransferase activity, transferring groups other than amino-acyl groups"/>
    <property type="evidence" value="ECO:0007669"/>
    <property type="project" value="InterPro"/>
</dbReference>
<organism evidence="2 3">
    <name type="scientific">Filimonas zeae</name>
    <dbReference type="NCBI Taxonomy" id="1737353"/>
    <lineage>
        <taxon>Bacteria</taxon>
        <taxon>Pseudomonadati</taxon>
        <taxon>Bacteroidota</taxon>
        <taxon>Chitinophagia</taxon>
        <taxon>Chitinophagales</taxon>
        <taxon>Chitinophagaceae</taxon>
        <taxon>Filimonas</taxon>
    </lineage>
</organism>
<dbReference type="Proteomes" id="UP000627292">
    <property type="component" value="Unassembled WGS sequence"/>
</dbReference>
<evidence type="ECO:0000313" key="2">
    <source>
        <dbReference type="EMBL" id="GGH80211.1"/>
    </source>
</evidence>
<proteinExistence type="predicted"/>
<accession>A0A917MZ01</accession>
<dbReference type="AlphaFoldDB" id="A0A917MZ01"/>
<dbReference type="Pfam" id="PF13302">
    <property type="entry name" value="Acetyltransf_3"/>
    <property type="match status" value="1"/>
</dbReference>
<dbReference type="PANTHER" id="PTHR43415:SF3">
    <property type="entry name" value="GNAT-FAMILY ACETYLTRANSFERASE"/>
    <property type="match status" value="1"/>
</dbReference>